<reference evidence="1" key="1">
    <citation type="submission" date="2023-05" db="EMBL/GenBank/DDBJ databases">
        <title>Nepenthes gracilis genome sequencing.</title>
        <authorList>
            <person name="Fukushima K."/>
        </authorList>
    </citation>
    <scope>NUCLEOTIDE SEQUENCE</scope>
    <source>
        <strain evidence="1">SING2019-196</strain>
    </source>
</reference>
<dbReference type="EMBL" id="BSYO01000033">
    <property type="protein sequence ID" value="GMH27433.1"/>
    <property type="molecule type" value="Genomic_DNA"/>
</dbReference>
<protein>
    <submittedName>
        <fullName evidence="1">Uncharacterized protein</fullName>
    </submittedName>
</protein>
<evidence type="ECO:0000313" key="2">
    <source>
        <dbReference type="Proteomes" id="UP001279734"/>
    </source>
</evidence>
<comment type="caution">
    <text evidence="1">The sequence shown here is derived from an EMBL/GenBank/DDBJ whole genome shotgun (WGS) entry which is preliminary data.</text>
</comment>
<keyword evidence="2" id="KW-1185">Reference proteome</keyword>
<proteinExistence type="predicted"/>
<sequence length="107" mass="11792">MGGLELILVFYVLQKDPVTLVQELDHHTCNDSLLGKDLRNNPHRSSTANGKQAESCASVVPANCELRAYFIEMDCPQRIGGFCALCTETLPSNNDSSVPQLRRLNSD</sequence>
<gene>
    <name evidence="1" type="ORF">Nepgr_029276</name>
</gene>
<evidence type="ECO:0000313" key="1">
    <source>
        <dbReference type="EMBL" id="GMH27433.1"/>
    </source>
</evidence>
<dbReference type="Proteomes" id="UP001279734">
    <property type="component" value="Unassembled WGS sequence"/>
</dbReference>
<organism evidence="1 2">
    <name type="scientific">Nepenthes gracilis</name>
    <name type="common">Slender pitcher plant</name>
    <dbReference type="NCBI Taxonomy" id="150966"/>
    <lineage>
        <taxon>Eukaryota</taxon>
        <taxon>Viridiplantae</taxon>
        <taxon>Streptophyta</taxon>
        <taxon>Embryophyta</taxon>
        <taxon>Tracheophyta</taxon>
        <taxon>Spermatophyta</taxon>
        <taxon>Magnoliopsida</taxon>
        <taxon>eudicotyledons</taxon>
        <taxon>Gunneridae</taxon>
        <taxon>Pentapetalae</taxon>
        <taxon>Caryophyllales</taxon>
        <taxon>Nepenthaceae</taxon>
        <taxon>Nepenthes</taxon>
    </lineage>
</organism>
<accession>A0AAD3Y349</accession>
<name>A0AAD3Y349_NEPGR</name>
<dbReference type="AlphaFoldDB" id="A0AAD3Y349"/>